<dbReference type="PANTHER" id="PTHR46009">
    <property type="entry name" value="VACUOLAR PROTEIN SORTING-ASSOCIATED PROTEIN VTA1 HOMOLOG"/>
    <property type="match status" value="1"/>
</dbReference>
<comment type="subcellular location">
    <subcellularLocation>
        <location evidence="2">Cytoplasm</location>
    </subcellularLocation>
    <subcellularLocation>
        <location evidence="1">Endosome membrane</location>
        <topology evidence="1">Peripheral membrane protein</topology>
    </subcellularLocation>
</comment>
<dbReference type="PaxDb" id="55529-EKX55005"/>
<keyword evidence="14" id="KW-1185">Reference proteome</keyword>
<dbReference type="InterPro" id="IPR039431">
    <property type="entry name" value="Vta1/CALS_N"/>
</dbReference>
<dbReference type="STRING" id="905079.L1K3G3"/>
<feature type="region of interest" description="Disordered" evidence="9">
    <location>
        <begin position="149"/>
        <end position="292"/>
    </location>
</feature>
<keyword evidence="4" id="KW-0813">Transport</keyword>
<dbReference type="GeneID" id="17311606"/>
<dbReference type="GO" id="GO:0015031">
    <property type="term" value="P:protein transport"/>
    <property type="evidence" value="ECO:0007669"/>
    <property type="project" value="UniProtKB-KW"/>
</dbReference>
<protein>
    <submittedName>
        <fullName evidence="12">Vps20-associated 1</fullName>
    </submittedName>
</protein>
<dbReference type="PANTHER" id="PTHR46009:SF1">
    <property type="entry name" value="VACUOLAR PROTEIN SORTING-ASSOCIATED PROTEIN VTA1 HOMOLOG"/>
    <property type="match status" value="1"/>
</dbReference>
<evidence type="ECO:0000256" key="5">
    <source>
        <dbReference type="ARBA" id="ARBA00022490"/>
    </source>
</evidence>
<feature type="domain" description="Vta1 C-terminal" evidence="11">
    <location>
        <begin position="288"/>
        <end position="325"/>
    </location>
</feature>
<evidence type="ECO:0000259" key="10">
    <source>
        <dbReference type="Pfam" id="PF04652"/>
    </source>
</evidence>
<evidence type="ECO:0000256" key="2">
    <source>
        <dbReference type="ARBA" id="ARBA00004496"/>
    </source>
</evidence>
<name>L1K3G3_GUITC</name>
<keyword evidence="6" id="KW-0967">Endosome</keyword>
<dbReference type="EMBL" id="JH992966">
    <property type="protein sequence ID" value="EKX55005.1"/>
    <property type="molecule type" value="Genomic_DNA"/>
</dbReference>
<dbReference type="InterPro" id="IPR041212">
    <property type="entry name" value="Vta1_C"/>
</dbReference>
<evidence type="ECO:0000313" key="14">
    <source>
        <dbReference type="Proteomes" id="UP000011087"/>
    </source>
</evidence>
<dbReference type="HOGENOM" id="CLU_030378_1_0_1"/>
<dbReference type="OMA" id="AYWCEYH"/>
<evidence type="ECO:0000256" key="4">
    <source>
        <dbReference type="ARBA" id="ARBA00022448"/>
    </source>
</evidence>
<comment type="similarity">
    <text evidence="3">Belongs to the VTA1 family.</text>
</comment>
<dbReference type="Gene3D" id="1.20.5.420">
    <property type="entry name" value="Immunoglobulin FC, subunit C"/>
    <property type="match status" value="1"/>
</dbReference>
<dbReference type="KEGG" id="gtt:GUITHDRAFT_99646"/>
<feature type="domain" description="Vta1/callose synthase N-terminal" evidence="10">
    <location>
        <begin position="9"/>
        <end position="143"/>
    </location>
</feature>
<keyword evidence="8" id="KW-0472">Membrane</keyword>
<accession>L1K3G3</accession>
<dbReference type="InterPro" id="IPR023175">
    <property type="entry name" value="Vta1/CALS_N_sf"/>
</dbReference>
<dbReference type="Proteomes" id="UP000011087">
    <property type="component" value="Unassembled WGS sequence"/>
</dbReference>
<sequence>MSGVKRAEEILARADKLDKSCPVVAMHCRIYALELAIKGRDKNNKEQAAFLAELMTKVEQQKASLGHVPDAQAQCELLALSTFQQSDDQYYEGRASKATVVGFRNAAILMEICKQFGELSPDIAEKYKYAKVKAVEIYKAIQEGVVPLPPQLIGAQDGDGHAEEEEDDGIPLPPPSEYPPQDHDPNSDQGPHAQNSVVEDIPDVPPPYRQQDDFVKPPAPSVKPEPAKPKKDLEVRKASPMPSENRRDSGADAVPGVPNLLADAPKAAPPPRSTQVSGNLVPKQAISPRSLDKAEKHTKFALSAIQFDDIREAVSNLQIALSLLTDK</sequence>
<dbReference type="RefSeq" id="XP_005841985.1">
    <property type="nucleotide sequence ID" value="XM_005841928.1"/>
</dbReference>
<dbReference type="Pfam" id="PF18097">
    <property type="entry name" value="Vta1_C"/>
    <property type="match status" value="1"/>
</dbReference>
<reference evidence="13" key="3">
    <citation type="submission" date="2015-06" db="UniProtKB">
        <authorList>
            <consortium name="EnsemblProtists"/>
        </authorList>
    </citation>
    <scope>IDENTIFICATION</scope>
</reference>
<feature type="compositionally biased region" description="Polar residues" evidence="9">
    <location>
        <begin position="187"/>
        <end position="197"/>
    </location>
</feature>
<evidence type="ECO:0000256" key="7">
    <source>
        <dbReference type="ARBA" id="ARBA00022927"/>
    </source>
</evidence>
<evidence type="ECO:0000256" key="9">
    <source>
        <dbReference type="SAM" id="MobiDB-lite"/>
    </source>
</evidence>
<dbReference type="eggNOG" id="KOG0917">
    <property type="taxonomic scope" value="Eukaryota"/>
</dbReference>
<dbReference type="Gene3D" id="1.25.40.270">
    <property type="entry name" value="Vacuolar protein sorting-associated protein vta1"/>
    <property type="match status" value="1"/>
</dbReference>
<evidence type="ECO:0000256" key="8">
    <source>
        <dbReference type="ARBA" id="ARBA00023136"/>
    </source>
</evidence>
<evidence type="ECO:0000313" key="12">
    <source>
        <dbReference type="EMBL" id="EKX55005.1"/>
    </source>
</evidence>
<evidence type="ECO:0000256" key="3">
    <source>
        <dbReference type="ARBA" id="ARBA00007895"/>
    </source>
</evidence>
<keyword evidence="7" id="KW-0653">Protein transport</keyword>
<evidence type="ECO:0000256" key="6">
    <source>
        <dbReference type="ARBA" id="ARBA00022753"/>
    </source>
</evidence>
<keyword evidence="5" id="KW-0963">Cytoplasm</keyword>
<evidence type="ECO:0000256" key="1">
    <source>
        <dbReference type="ARBA" id="ARBA00004481"/>
    </source>
</evidence>
<dbReference type="InterPro" id="IPR044538">
    <property type="entry name" value="Vta1-like"/>
</dbReference>
<feature type="compositionally biased region" description="Basic and acidic residues" evidence="9">
    <location>
        <begin position="225"/>
        <end position="237"/>
    </location>
</feature>
<evidence type="ECO:0000313" key="13">
    <source>
        <dbReference type="EnsemblProtists" id="EKX55005"/>
    </source>
</evidence>
<dbReference type="EnsemblProtists" id="EKX55005">
    <property type="protein sequence ID" value="EKX55005"/>
    <property type="gene ID" value="GUITHDRAFT_99646"/>
</dbReference>
<dbReference type="AlphaFoldDB" id="L1K3G3"/>
<dbReference type="GO" id="GO:0005771">
    <property type="term" value="C:multivesicular body"/>
    <property type="evidence" value="ECO:0007669"/>
    <property type="project" value="TreeGrafter"/>
</dbReference>
<dbReference type="OrthoDB" id="391137at2759"/>
<organism evidence="12">
    <name type="scientific">Guillardia theta (strain CCMP2712)</name>
    <name type="common">Cryptophyte</name>
    <dbReference type="NCBI Taxonomy" id="905079"/>
    <lineage>
        <taxon>Eukaryota</taxon>
        <taxon>Cryptophyceae</taxon>
        <taxon>Pyrenomonadales</taxon>
        <taxon>Geminigeraceae</taxon>
        <taxon>Guillardia</taxon>
    </lineage>
</organism>
<gene>
    <name evidence="12" type="primary">VTA1</name>
    <name evidence="12" type="ORF">GUITHDRAFT_99646</name>
</gene>
<dbReference type="GO" id="GO:0010008">
    <property type="term" value="C:endosome membrane"/>
    <property type="evidence" value="ECO:0007669"/>
    <property type="project" value="UniProtKB-SubCell"/>
</dbReference>
<dbReference type="Pfam" id="PF04652">
    <property type="entry name" value="Vta1"/>
    <property type="match status" value="1"/>
</dbReference>
<proteinExistence type="inferred from homology"/>
<evidence type="ECO:0000259" key="11">
    <source>
        <dbReference type="Pfam" id="PF18097"/>
    </source>
</evidence>
<reference evidence="14" key="2">
    <citation type="submission" date="2012-11" db="EMBL/GenBank/DDBJ databases">
        <authorList>
            <person name="Kuo A."/>
            <person name="Curtis B.A."/>
            <person name="Tanifuji G."/>
            <person name="Burki F."/>
            <person name="Gruber A."/>
            <person name="Irimia M."/>
            <person name="Maruyama S."/>
            <person name="Arias M.C."/>
            <person name="Ball S.G."/>
            <person name="Gile G.H."/>
            <person name="Hirakawa Y."/>
            <person name="Hopkins J.F."/>
            <person name="Rensing S.A."/>
            <person name="Schmutz J."/>
            <person name="Symeonidi A."/>
            <person name="Elias M."/>
            <person name="Eveleigh R.J."/>
            <person name="Herman E.K."/>
            <person name="Klute M.J."/>
            <person name="Nakayama T."/>
            <person name="Obornik M."/>
            <person name="Reyes-Prieto A."/>
            <person name="Armbrust E.V."/>
            <person name="Aves S.J."/>
            <person name="Beiko R.G."/>
            <person name="Coutinho P."/>
            <person name="Dacks J.B."/>
            <person name="Durnford D.G."/>
            <person name="Fast N.M."/>
            <person name="Green B.R."/>
            <person name="Grisdale C."/>
            <person name="Hempe F."/>
            <person name="Henrissat B."/>
            <person name="Hoppner M.P."/>
            <person name="Ishida K.-I."/>
            <person name="Kim E."/>
            <person name="Koreny L."/>
            <person name="Kroth P.G."/>
            <person name="Liu Y."/>
            <person name="Malik S.-B."/>
            <person name="Maier U.G."/>
            <person name="McRose D."/>
            <person name="Mock T."/>
            <person name="Neilson J.A."/>
            <person name="Onodera N.T."/>
            <person name="Poole A.M."/>
            <person name="Pritham E.J."/>
            <person name="Richards T.A."/>
            <person name="Rocap G."/>
            <person name="Roy S.W."/>
            <person name="Sarai C."/>
            <person name="Schaack S."/>
            <person name="Shirato S."/>
            <person name="Slamovits C.H."/>
            <person name="Spencer D.F."/>
            <person name="Suzuki S."/>
            <person name="Worden A.Z."/>
            <person name="Zauner S."/>
            <person name="Barry K."/>
            <person name="Bell C."/>
            <person name="Bharti A.K."/>
            <person name="Crow J.A."/>
            <person name="Grimwood J."/>
            <person name="Kramer R."/>
            <person name="Lindquist E."/>
            <person name="Lucas S."/>
            <person name="Salamov A."/>
            <person name="McFadden G.I."/>
            <person name="Lane C.E."/>
            <person name="Keeling P.J."/>
            <person name="Gray M.W."/>
            <person name="Grigoriev I.V."/>
            <person name="Archibald J.M."/>
        </authorList>
    </citation>
    <scope>NUCLEOTIDE SEQUENCE</scope>
    <source>
        <strain evidence="14">CCMP2712</strain>
    </source>
</reference>
<reference evidence="12 14" key="1">
    <citation type="journal article" date="2012" name="Nature">
        <title>Algal genomes reveal evolutionary mosaicism and the fate of nucleomorphs.</title>
        <authorList>
            <consortium name="DOE Joint Genome Institute"/>
            <person name="Curtis B.A."/>
            <person name="Tanifuji G."/>
            <person name="Burki F."/>
            <person name="Gruber A."/>
            <person name="Irimia M."/>
            <person name="Maruyama S."/>
            <person name="Arias M.C."/>
            <person name="Ball S.G."/>
            <person name="Gile G.H."/>
            <person name="Hirakawa Y."/>
            <person name="Hopkins J.F."/>
            <person name="Kuo A."/>
            <person name="Rensing S.A."/>
            <person name="Schmutz J."/>
            <person name="Symeonidi A."/>
            <person name="Elias M."/>
            <person name="Eveleigh R.J."/>
            <person name="Herman E.K."/>
            <person name="Klute M.J."/>
            <person name="Nakayama T."/>
            <person name="Obornik M."/>
            <person name="Reyes-Prieto A."/>
            <person name="Armbrust E.V."/>
            <person name="Aves S.J."/>
            <person name="Beiko R.G."/>
            <person name="Coutinho P."/>
            <person name="Dacks J.B."/>
            <person name="Durnford D.G."/>
            <person name="Fast N.M."/>
            <person name="Green B.R."/>
            <person name="Grisdale C.J."/>
            <person name="Hempel F."/>
            <person name="Henrissat B."/>
            <person name="Hoppner M.P."/>
            <person name="Ishida K."/>
            <person name="Kim E."/>
            <person name="Koreny L."/>
            <person name="Kroth P.G."/>
            <person name="Liu Y."/>
            <person name="Malik S.B."/>
            <person name="Maier U.G."/>
            <person name="McRose D."/>
            <person name="Mock T."/>
            <person name="Neilson J.A."/>
            <person name="Onodera N.T."/>
            <person name="Poole A.M."/>
            <person name="Pritham E.J."/>
            <person name="Richards T.A."/>
            <person name="Rocap G."/>
            <person name="Roy S.W."/>
            <person name="Sarai C."/>
            <person name="Schaack S."/>
            <person name="Shirato S."/>
            <person name="Slamovits C.H."/>
            <person name="Spencer D.F."/>
            <person name="Suzuki S."/>
            <person name="Worden A.Z."/>
            <person name="Zauner S."/>
            <person name="Barry K."/>
            <person name="Bell C."/>
            <person name="Bharti A.K."/>
            <person name="Crow J.A."/>
            <person name="Grimwood J."/>
            <person name="Kramer R."/>
            <person name="Lindquist E."/>
            <person name="Lucas S."/>
            <person name="Salamov A."/>
            <person name="McFadden G.I."/>
            <person name="Lane C.E."/>
            <person name="Keeling P.J."/>
            <person name="Gray M.W."/>
            <person name="Grigoriev I.V."/>
            <person name="Archibald J.M."/>
        </authorList>
    </citation>
    <scope>NUCLEOTIDE SEQUENCE</scope>
    <source>
        <strain evidence="12 14">CCMP2712</strain>
    </source>
</reference>
<dbReference type="GO" id="GO:0032511">
    <property type="term" value="P:late endosome to vacuole transport via multivesicular body sorting pathway"/>
    <property type="evidence" value="ECO:0007669"/>
    <property type="project" value="InterPro"/>
</dbReference>